<dbReference type="GO" id="GO:0006355">
    <property type="term" value="P:regulation of DNA-templated transcription"/>
    <property type="evidence" value="ECO:0007669"/>
    <property type="project" value="InterPro"/>
</dbReference>
<organism evidence="6 7">
    <name type="scientific">Muiribacterium halophilum</name>
    <dbReference type="NCBI Taxonomy" id="2053465"/>
    <lineage>
        <taxon>Bacteria</taxon>
        <taxon>Candidatus Muiribacteriota</taxon>
        <taxon>Candidatus Muiribacteriia</taxon>
        <taxon>Candidatus Muiribacteriales</taxon>
        <taxon>Candidatus Muiribacteriaceae</taxon>
        <taxon>Candidatus Muiribacterium</taxon>
    </lineage>
</organism>
<dbReference type="InterPro" id="IPR058031">
    <property type="entry name" value="AAA_lid_NorR"/>
</dbReference>
<dbReference type="InterPro" id="IPR009057">
    <property type="entry name" value="Homeodomain-like_sf"/>
</dbReference>
<dbReference type="Pfam" id="PF25601">
    <property type="entry name" value="AAA_lid_14"/>
    <property type="match status" value="1"/>
</dbReference>
<dbReference type="InterPro" id="IPR027417">
    <property type="entry name" value="P-loop_NTPase"/>
</dbReference>
<dbReference type="Gene3D" id="1.10.10.60">
    <property type="entry name" value="Homeodomain-like"/>
    <property type="match status" value="1"/>
</dbReference>
<dbReference type="SUPFAM" id="SSF46689">
    <property type="entry name" value="Homeodomain-like"/>
    <property type="match status" value="1"/>
</dbReference>
<reference evidence="6 7" key="1">
    <citation type="submission" date="2017-11" db="EMBL/GenBank/DDBJ databases">
        <title>Genome-resolved metagenomics identifies genetic mobility, metabolic interactions, and unexpected diversity in perchlorate-reducing communities.</title>
        <authorList>
            <person name="Barnum T.P."/>
            <person name="Figueroa I.A."/>
            <person name="Carlstrom C.I."/>
            <person name="Lucas L.N."/>
            <person name="Engelbrektson A.L."/>
            <person name="Coates J.D."/>
        </authorList>
    </citation>
    <scope>NUCLEOTIDE SEQUENCE [LARGE SCALE GENOMIC DNA]</scope>
    <source>
        <strain evidence="6">BM706</strain>
    </source>
</reference>
<dbReference type="GO" id="GO:0005524">
    <property type="term" value="F:ATP binding"/>
    <property type="evidence" value="ECO:0007669"/>
    <property type="project" value="UniProtKB-KW"/>
</dbReference>
<dbReference type="PRINTS" id="PR01590">
    <property type="entry name" value="HTHFIS"/>
</dbReference>
<name>A0A2N5ZL22_MUIH1</name>
<dbReference type="PROSITE" id="PS50045">
    <property type="entry name" value="SIGMA54_INTERACT_4"/>
    <property type="match status" value="1"/>
</dbReference>
<keyword evidence="3" id="KW-0805">Transcription regulation</keyword>
<evidence type="ECO:0000256" key="3">
    <source>
        <dbReference type="ARBA" id="ARBA00023015"/>
    </source>
</evidence>
<gene>
    <name evidence="6" type="ORF">C0601_02015</name>
</gene>
<accession>A0A2N5ZL22</accession>
<evidence type="ECO:0000256" key="2">
    <source>
        <dbReference type="ARBA" id="ARBA00022840"/>
    </source>
</evidence>
<keyword evidence="4" id="KW-0804">Transcription</keyword>
<dbReference type="AlphaFoldDB" id="A0A2N5ZL22"/>
<evidence type="ECO:0000259" key="5">
    <source>
        <dbReference type="PROSITE" id="PS50045"/>
    </source>
</evidence>
<evidence type="ECO:0000256" key="1">
    <source>
        <dbReference type="ARBA" id="ARBA00022741"/>
    </source>
</evidence>
<dbReference type="InterPro" id="IPR002078">
    <property type="entry name" value="Sigma_54_int"/>
</dbReference>
<dbReference type="GO" id="GO:0043565">
    <property type="term" value="F:sequence-specific DNA binding"/>
    <property type="evidence" value="ECO:0007669"/>
    <property type="project" value="InterPro"/>
</dbReference>
<dbReference type="InterPro" id="IPR025944">
    <property type="entry name" value="Sigma_54_int_dom_CS"/>
</dbReference>
<keyword evidence="1" id="KW-0547">Nucleotide-binding</keyword>
<sequence>MPLHLQSKILRVLQNKVFEPLGSSESMKVDTRIIAATNRDLEKMVEDGKFREDLYYRLKVVNIKIPPLRDRNDDIPLLCKHIIEKYNNEFNKEVKGIDKEVKRFFMTYEWPGNIRELENVLQHAIIFSNNDIITKVDLPDDIENGQDVILPSDESLEALEIHHIKRILSQTGHNVSKTARILKIDRKTLYNKMKKYDLQ</sequence>
<comment type="caution">
    <text evidence="6">The sequence shown here is derived from an EMBL/GenBank/DDBJ whole genome shotgun (WGS) entry which is preliminary data.</text>
</comment>
<protein>
    <recommendedName>
        <fullName evidence="5">Sigma-54 factor interaction domain-containing protein</fullName>
    </recommendedName>
</protein>
<dbReference type="Pfam" id="PF02954">
    <property type="entry name" value="HTH_8"/>
    <property type="match status" value="1"/>
</dbReference>
<dbReference type="Gene3D" id="1.10.8.60">
    <property type="match status" value="1"/>
</dbReference>
<dbReference type="PROSITE" id="PS00688">
    <property type="entry name" value="SIGMA54_INTERACT_3"/>
    <property type="match status" value="1"/>
</dbReference>
<evidence type="ECO:0000256" key="4">
    <source>
        <dbReference type="ARBA" id="ARBA00023163"/>
    </source>
</evidence>
<dbReference type="SUPFAM" id="SSF52540">
    <property type="entry name" value="P-loop containing nucleoside triphosphate hydrolases"/>
    <property type="match status" value="1"/>
</dbReference>
<dbReference type="Proteomes" id="UP000234857">
    <property type="component" value="Unassembled WGS sequence"/>
</dbReference>
<dbReference type="InterPro" id="IPR002197">
    <property type="entry name" value="HTH_Fis"/>
</dbReference>
<dbReference type="Gene3D" id="3.40.50.300">
    <property type="entry name" value="P-loop containing nucleotide triphosphate hydrolases"/>
    <property type="match status" value="1"/>
</dbReference>
<dbReference type="Pfam" id="PF00158">
    <property type="entry name" value="Sigma54_activat"/>
    <property type="match status" value="1"/>
</dbReference>
<keyword evidence="2" id="KW-0067">ATP-binding</keyword>
<dbReference type="PANTHER" id="PTHR32071">
    <property type="entry name" value="TRANSCRIPTIONAL REGULATORY PROTEIN"/>
    <property type="match status" value="1"/>
</dbReference>
<dbReference type="EMBL" id="PKTG01000033">
    <property type="protein sequence ID" value="PLX19366.1"/>
    <property type="molecule type" value="Genomic_DNA"/>
</dbReference>
<feature type="domain" description="Sigma-54 factor interaction" evidence="5">
    <location>
        <begin position="1"/>
        <end position="126"/>
    </location>
</feature>
<evidence type="ECO:0000313" key="7">
    <source>
        <dbReference type="Proteomes" id="UP000234857"/>
    </source>
</evidence>
<evidence type="ECO:0000313" key="6">
    <source>
        <dbReference type="EMBL" id="PLX19366.1"/>
    </source>
</evidence>
<proteinExistence type="predicted"/>